<dbReference type="PATRIC" id="fig|1618732.3.peg.905"/>
<organism evidence="2 3">
    <name type="scientific">Candidatus Nomurabacteria bacterium GW2011_GWA1_46_11</name>
    <dbReference type="NCBI Taxonomy" id="1618732"/>
    <lineage>
        <taxon>Bacteria</taxon>
        <taxon>Candidatus Nomuraibacteriota</taxon>
    </lineage>
</organism>
<proteinExistence type="predicted"/>
<comment type="caution">
    <text evidence="2">The sequence shown here is derived from an EMBL/GenBank/DDBJ whole genome shotgun (WGS) entry which is preliminary data.</text>
</comment>
<sequence>MNKRLNKFIALRLVTAIILASTIGTAQAAIFDFSWGDQAITRLAYISSGNWSDSVEKVEATPAPAPAKEAQLLSGNTLIASQSPANTKAVKATKPITYVVPATAYSSTPDQTDSTPFITASGTHVRDGVAAANFLPIGTVFRIPELYGDKIFIVEDRMNKRYTYRVDIWFPTRQAAKNFGLKTIKIEIVS</sequence>
<dbReference type="Proteomes" id="UP000034107">
    <property type="component" value="Unassembled WGS sequence"/>
</dbReference>
<evidence type="ECO:0000313" key="3">
    <source>
        <dbReference type="Proteomes" id="UP000034107"/>
    </source>
</evidence>
<protein>
    <recommendedName>
        <fullName evidence="4">3D domain-containing protein</fullName>
    </recommendedName>
</protein>
<reference evidence="2 3" key="1">
    <citation type="journal article" date="2015" name="Nature">
        <title>rRNA introns, odd ribosomes, and small enigmatic genomes across a large radiation of phyla.</title>
        <authorList>
            <person name="Brown C.T."/>
            <person name="Hug L.A."/>
            <person name="Thomas B.C."/>
            <person name="Sharon I."/>
            <person name="Castelle C.J."/>
            <person name="Singh A."/>
            <person name="Wilkins M.J."/>
            <person name="Williams K.H."/>
            <person name="Banfield J.F."/>
        </authorList>
    </citation>
    <scope>NUCLEOTIDE SEQUENCE [LARGE SCALE GENOMIC DNA]</scope>
</reference>
<feature type="signal peptide" evidence="1">
    <location>
        <begin position="1"/>
        <end position="28"/>
    </location>
</feature>
<keyword evidence="1" id="KW-0732">Signal</keyword>
<feature type="chain" id="PRO_5002538766" description="3D domain-containing protein" evidence="1">
    <location>
        <begin position="29"/>
        <end position="190"/>
    </location>
</feature>
<dbReference type="EMBL" id="LCLS01000035">
    <property type="protein sequence ID" value="KKU20592.1"/>
    <property type="molecule type" value="Genomic_DNA"/>
</dbReference>
<accession>A0A0G1NJU3</accession>
<dbReference type="CDD" id="cd22784">
    <property type="entry name" value="DPBB_MltA_YuiC-like"/>
    <property type="match status" value="1"/>
</dbReference>
<evidence type="ECO:0000313" key="2">
    <source>
        <dbReference type="EMBL" id="KKU20592.1"/>
    </source>
</evidence>
<name>A0A0G1NJU3_9BACT</name>
<gene>
    <name evidence="2" type="ORF">UX31_C0035G0011</name>
</gene>
<evidence type="ECO:0008006" key="4">
    <source>
        <dbReference type="Google" id="ProtNLM"/>
    </source>
</evidence>
<dbReference type="AlphaFoldDB" id="A0A0G1NJU3"/>
<evidence type="ECO:0000256" key="1">
    <source>
        <dbReference type="SAM" id="SignalP"/>
    </source>
</evidence>